<comment type="caution">
    <text evidence="1">The sequence shown here is derived from an EMBL/GenBank/DDBJ whole genome shotgun (WGS) entry which is preliminary data.</text>
</comment>
<evidence type="ECO:0000313" key="1">
    <source>
        <dbReference type="EMBL" id="MQK28240.1"/>
    </source>
</evidence>
<dbReference type="Proteomes" id="UP000359125">
    <property type="component" value="Unassembled WGS sequence"/>
</dbReference>
<accession>A0A5P0JHN9</accession>
<organism evidence="1 2">
    <name type="scientific">Escherichia coli</name>
    <dbReference type="NCBI Taxonomy" id="562"/>
    <lineage>
        <taxon>Bacteria</taxon>
        <taxon>Pseudomonadati</taxon>
        <taxon>Pseudomonadota</taxon>
        <taxon>Gammaproteobacteria</taxon>
        <taxon>Enterobacterales</taxon>
        <taxon>Enterobacteriaceae</taxon>
        <taxon>Escherichia</taxon>
    </lineage>
</organism>
<sequence>PGRNWYCPAVSGSRCRYFRQTEHRCLFRMPVSGWQRTKSGQFLMRYAMQYAVSVTRWQKIRGVSGRR</sequence>
<reference evidence="1 2" key="1">
    <citation type="journal article" date="2019" name="Environ. Health Perspect.">
        <title>Inter-host Transmission of Carbapenemase-Producing Escherichia coli among Humans and Backyard Animals.</title>
        <authorList>
            <person name="Li J."/>
            <person name="Bi Z."/>
            <person name="Ma S."/>
            <person name="Chen B."/>
            <person name="Cai C."/>
            <person name="He J."/>
            <person name="Schwarz S."/>
            <person name="Sun C."/>
            <person name="Zhou Y."/>
            <person name="Yin J."/>
            <person name="Hulth A."/>
            <person name="Wang Y."/>
            <person name="Shen Z."/>
            <person name="Wang S."/>
            <person name="Wu C."/>
            <person name="Nilsson L.E."/>
            <person name="Walsh T.R."/>
            <person name="Borjesson S."/>
            <person name="Shen J."/>
            <person name="Sun Q."/>
            <person name="Wang Y."/>
        </authorList>
    </citation>
    <scope>NUCLEOTIDE SEQUENCE [LARGE SCALE GENOMIC DNA]</scope>
    <source>
        <strain evidence="1 2">A016f</strain>
    </source>
</reference>
<protein>
    <submittedName>
        <fullName evidence="1">Uncharacterized protein</fullName>
    </submittedName>
</protein>
<name>A0A5P0JHN9_ECOLX</name>
<proteinExistence type="predicted"/>
<gene>
    <name evidence="1" type="ORF">EIZ93_29505</name>
</gene>
<dbReference type="EMBL" id="RYCF01000554">
    <property type="protein sequence ID" value="MQK28240.1"/>
    <property type="molecule type" value="Genomic_DNA"/>
</dbReference>
<evidence type="ECO:0000313" key="2">
    <source>
        <dbReference type="Proteomes" id="UP000359125"/>
    </source>
</evidence>
<feature type="non-terminal residue" evidence="1">
    <location>
        <position position="1"/>
    </location>
</feature>
<dbReference type="AlphaFoldDB" id="A0A5P0JHN9"/>